<dbReference type="GO" id="GO:0045721">
    <property type="term" value="P:negative regulation of gluconeogenesis"/>
    <property type="evidence" value="ECO:0007669"/>
    <property type="project" value="TreeGrafter"/>
</dbReference>
<dbReference type="GO" id="GO:0043161">
    <property type="term" value="P:proteasome-mediated ubiquitin-dependent protein catabolic process"/>
    <property type="evidence" value="ECO:0007669"/>
    <property type="project" value="TreeGrafter"/>
</dbReference>
<feature type="region of interest" description="Disordered" evidence="2">
    <location>
        <begin position="20"/>
        <end position="44"/>
    </location>
</feature>
<dbReference type="Proteomes" id="UP001050691">
    <property type="component" value="Unassembled WGS sequence"/>
</dbReference>
<feature type="region of interest" description="Disordered" evidence="2">
    <location>
        <begin position="838"/>
        <end position="927"/>
    </location>
</feature>
<feature type="compositionally biased region" description="Low complexity" evidence="2">
    <location>
        <begin position="897"/>
        <end position="916"/>
    </location>
</feature>
<feature type="compositionally biased region" description="Polar residues" evidence="2">
    <location>
        <begin position="193"/>
        <end position="210"/>
    </location>
</feature>
<accession>A0AAV5AIQ7</accession>
<feature type="compositionally biased region" description="Basic and acidic residues" evidence="2">
    <location>
        <begin position="219"/>
        <end position="228"/>
    </location>
</feature>
<dbReference type="GO" id="GO:0007039">
    <property type="term" value="P:protein catabolic process in the vacuole"/>
    <property type="evidence" value="ECO:0007669"/>
    <property type="project" value="TreeGrafter"/>
</dbReference>
<evidence type="ECO:0000313" key="3">
    <source>
        <dbReference type="EMBL" id="GJJ12725.1"/>
    </source>
</evidence>
<feature type="compositionally biased region" description="Polar residues" evidence="2">
    <location>
        <begin position="877"/>
        <end position="896"/>
    </location>
</feature>
<feature type="region of interest" description="Disordered" evidence="2">
    <location>
        <begin position="193"/>
        <end position="228"/>
    </location>
</feature>
<sequence>MPSEYTTPVIDYISLATEQTQQYRDQHQQQQQQQQQQQHQASPSTISMIVPMSLSSIPVLPTSPLHSNLSLGAVAQSQSPLPPQPQSQTTQTKMCPVCHCALIPESSDIVNVQGVPNIACTACIASELSLRQQHHRRQLEDLEESLMNHSVSDATAPLPAQAHSSPPLPQRLSAIPTPTLSLSPLQNWTPSLLSINTPTQPTAFESQHVTPSRPVGESNGDKDKEKDDERRDSMMMMLMNQDNETCNNYCQNESENDGGNVMILDDDDDEQVVRDSLGLGLGLGHPRSHNATELDSASVSALDLGSGSAATSEELGHSFQLSSSQLESSQPQHLPSELSQPRHSSLTRALFVSSASATPQAPTEAETPIATVTATEPIAHVTPSSSPFNPPSSLPIMSSKPQPVLSYSKTKSHHKFLDPDPLTDISRLRARCHTHDCLYPGAQFCGTQKSGRSSYDVSVTIVDVDFQSSFLCGYLRIRGLTDDWPELTTYFDAQIIGSRYGFLTQDWGATETEDSTHWSRFPAYERIKPLMWGPKMNIPDGAGLSPVESEPSSVPGTSQPPPAYVPGEGGCVFMRWKERFLVPDHRVRDINGASFAGFYYVCVEFNPARSNASLKRRRRKVDKRTSGDPAMRDANVATVRAEETQQTRDQLNSLSILNPNLNANAKPPDTDVEMDELDNRGREPRERIFEGMDIEMDIDTNTAMDRFREVRTTPPSRSRSLIRGTTVHANQSHSHSRSRTRRRRRREEQQYDRYRMAAMQNAALGNNTATPVAVAMTLSNPVSSRPTSTSRRDDVASYSQSLPLPTPVAMMNTADDNCDDSSLSYREWERIIVRERERERGREREYSRDNGRERERGREAERQSRSGTRDVRPSQPPLSTLSAPTYPGISSQQQNSVATPSQTVVQVQTHTRTVVEPESEDSESDYEYEYEYDESVYSDDPAFDDTLGSTPGGPYTATMSGYYFHQHSEP</sequence>
<feature type="compositionally biased region" description="Basic residues" evidence="2">
    <location>
        <begin position="734"/>
        <end position="745"/>
    </location>
</feature>
<gene>
    <name evidence="3" type="ORF">Clacol_006969</name>
</gene>
<dbReference type="EMBL" id="BPWL01000007">
    <property type="protein sequence ID" value="GJJ12725.1"/>
    <property type="molecule type" value="Genomic_DNA"/>
</dbReference>
<feature type="region of interest" description="Disordered" evidence="2">
    <location>
        <begin position="709"/>
        <end position="748"/>
    </location>
</feature>
<reference evidence="3" key="1">
    <citation type="submission" date="2021-10" db="EMBL/GenBank/DDBJ databases">
        <title>De novo Genome Assembly of Clathrus columnatus (Basidiomycota, Fungi) Using Illumina and Nanopore Sequence Data.</title>
        <authorList>
            <person name="Ogiso-Tanaka E."/>
            <person name="Itagaki H."/>
            <person name="Hosoya T."/>
            <person name="Hosaka K."/>
        </authorList>
    </citation>
    <scope>NUCLEOTIDE SEQUENCE</scope>
    <source>
        <strain evidence="3">MO-923</strain>
    </source>
</reference>
<feature type="region of interest" description="Disordered" evidence="2">
    <location>
        <begin position="780"/>
        <end position="821"/>
    </location>
</feature>
<organism evidence="3 4">
    <name type="scientific">Clathrus columnatus</name>
    <dbReference type="NCBI Taxonomy" id="1419009"/>
    <lineage>
        <taxon>Eukaryota</taxon>
        <taxon>Fungi</taxon>
        <taxon>Dikarya</taxon>
        <taxon>Basidiomycota</taxon>
        <taxon>Agaricomycotina</taxon>
        <taxon>Agaricomycetes</taxon>
        <taxon>Phallomycetidae</taxon>
        <taxon>Phallales</taxon>
        <taxon>Clathraceae</taxon>
        <taxon>Clathrus</taxon>
    </lineage>
</organism>
<dbReference type="InterPro" id="IPR018618">
    <property type="entry name" value="GID4/10-like"/>
</dbReference>
<dbReference type="GO" id="GO:0006623">
    <property type="term" value="P:protein targeting to vacuole"/>
    <property type="evidence" value="ECO:0007669"/>
    <property type="project" value="TreeGrafter"/>
</dbReference>
<dbReference type="PANTHER" id="PTHR14534">
    <property type="entry name" value="VACUOLAR IMPORT AND DEGRADATION PROTEIN 24"/>
    <property type="match status" value="1"/>
</dbReference>
<evidence type="ECO:0000313" key="4">
    <source>
        <dbReference type="Proteomes" id="UP001050691"/>
    </source>
</evidence>
<dbReference type="Pfam" id="PF09783">
    <property type="entry name" value="Vac_ImportDeg"/>
    <property type="match status" value="1"/>
</dbReference>
<dbReference type="GO" id="GO:0034657">
    <property type="term" value="C:GID complex"/>
    <property type="evidence" value="ECO:0007669"/>
    <property type="project" value="TreeGrafter"/>
</dbReference>
<protein>
    <submittedName>
        <fullName evidence="3">Uncharacterized protein</fullName>
    </submittedName>
</protein>
<feature type="region of interest" description="Disordered" evidence="2">
    <location>
        <begin position="308"/>
        <end position="345"/>
    </location>
</feature>
<feature type="compositionally biased region" description="Basic and acidic residues" evidence="2">
    <location>
        <begin position="838"/>
        <end position="872"/>
    </location>
</feature>
<feature type="region of interest" description="Disordered" evidence="2">
    <location>
        <begin position="541"/>
        <end position="563"/>
    </location>
</feature>
<keyword evidence="4" id="KW-1185">Reference proteome</keyword>
<name>A0AAV5AIQ7_9AGAM</name>
<feature type="compositionally biased region" description="Acidic residues" evidence="2">
    <location>
        <begin position="917"/>
        <end position="927"/>
    </location>
</feature>
<dbReference type="AlphaFoldDB" id="A0AAV5AIQ7"/>
<proteinExistence type="inferred from homology"/>
<comment type="similarity">
    <text evidence="1">Belongs to the GID4/VID24 family.</text>
</comment>
<feature type="region of interest" description="Disordered" evidence="2">
    <location>
        <begin position="156"/>
        <end position="176"/>
    </location>
</feature>
<evidence type="ECO:0000256" key="1">
    <source>
        <dbReference type="ARBA" id="ARBA00061469"/>
    </source>
</evidence>
<dbReference type="GO" id="GO:0005773">
    <property type="term" value="C:vacuole"/>
    <property type="evidence" value="ECO:0007669"/>
    <property type="project" value="GOC"/>
</dbReference>
<comment type="caution">
    <text evidence="3">The sequence shown here is derived from an EMBL/GenBank/DDBJ whole genome shotgun (WGS) entry which is preliminary data.</text>
</comment>
<feature type="compositionally biased region" description="Low complexity" evidence="2">
    <location>
        <begin position="20"/>
        <end position="40"/>
    </location>
</feature>
<evidence type="ECO:0000256" key="2">
    <source>
        <dbReference type="SAM" id="MobiDB-lite"/>
    </source>
</evidence>
<feature type="compositionally biased region" description="Low complexity" evidence="2">
    <location>
        <begin position="317"/>
        <end position="336"/>
    </location>
</feature>
<dbReference type="PANTHER" id="PTHR14534:SF3">
    <property type="entry name" value="GID COMPLEX SUBUNIT 4 HOMOLOG"/>
    <property type="match status" value="1"/>
</dbReference>
<feature type="compositionally biased region" description="Low complexity" evidence="2">
    <location>
        <begin position="545"/>
        <end position="555"/>
    </location>
</feature>